<keyword evidence="9" id="KW-0046">Antibiotic resistance</keyword>
<dbReference type="InterPro" id="IPR003439">
    <property type="entry name" value="ABC_transporter-like_ATP-bd"/>
</dbReference>
<dbReference type="GO" id="GO:1900753">
    <property type="term" value="P:doxorubicin transport"/>
    <property type="evidence" value="ECO:0007669"/>
    <property type="project" value="InterPro"/>
</dbReference>
<comment type="caution">
    <text evidence="12">The sequence shown here is derived from an EMBL/GenBank/DDBJ whole genome shotgun (WGS) entry which is preliminary data.</text>
</comment>
<dbReference type="NCBIfam" id="TIGR01188">
    <property type="entry name" value="drrA"/>
    <property type="match status" value="1"/>
</dbReference>
<dbReference type="Proteomes" id="UP000477722">
    <property type="component" value="Unassembled WGS sequence"/>
</dbReference>
<dbReference type="SMART" id="SM00382">
    <property type="entry name" value="AAA"/>
    <property type="match status" value="1"/>
</dbReference>
<dbReference type="GO" id="GO:0005886">
    <property type="term" value="C:plasma membrane"/>
    <property type="evidence" value="ECO:0007669"/>
    <property type="project" value="UniProtKB-SubCell"/>
</dbReference>
<evidence type="ECO:0000256" key="5">
    <source>
        <dbReference type="ARBA" id="ARBA00022741"/>
    </source>
</evidence>
<keyword evidence="5" id="KW-0547">Nucleotide-binding</keyword>
<dbReference type="AlphaFoldDB" id="A0A6G4WYI1"/>
<keyword evidence="8" id="KW-0472">Membrane</keyword>
<evidence type="ECO:0000313" key="12">
    <source>
        <dbReference type="EMBL" id="NGO70346.1"/>
    </source>
</evidence>
<dbReference type="GO" id="GO:0046677">
    <property type="term" value="P:response to antibiotic"/>
    <property type="evidence" value="ECO:0007669"/>
    <property type="project" value="UniProtKB-KW"/>
</dbReference>
<evidence type="ECO:0000256" key="2">
    <source>
        <dbReference type="ARBA" id="ARBA00012191"/>
    </source>
</evidence>
<evidence type="ECO:0000256" key="10">
    <source>
        <dbReference type="ARBA" id="ARBA00049985"/>
    </source>
</evidence>
<evidence type="ECO:0000313" key="13">
    <source>
        <dbReference type="Proteomes" id="UP000477722"/>
    </source>
</evidence>
<feature type="domain" description="ABC transporter" evidence="11">
    <location>
        <begin position="5"/>
        <end position="235"/>
    </location>
</feature>
<evidence type="ECO:0000256" key="1">
    <source>
        <dbReference type="ARBA" id="ARBA00004413"/>
    </source>
</evidence>
<accession>A0A6G4WYI1</accession>
<dbReference type="RefSeq" id="WP_165300015.1">
    <property type="nucleotide sequence ID" value="NZ_JAAKZZ010000187.1"/>
</dbReference>
<sequence length="331" mass="34934">MTFGIRARSLTKTYGRNRALDGVDLSVRAGTVLGVLGPNGAGKTTLVRVLATQLLPDSGQARVGPYDVVRDAHRVRGLTGLTGQYASVDEVLTGTENLVLLGRLLGLSRRAARQRAGELLARLELPEVADKPVRTYSGGLRRRLDLAAGLVGRPRVLFLDEPTTGLDPRGRSGLWDLIGELVTDGTTVLLTTQYLEEADLLCDDIAVIDHGRVVAAGTARELKERVGGQTLRVRPVHRVDLGTVRDVVAGLVSAHGGTAGPVQLAGDLVTGQVDDPAVLPEAVRRLDAAGVLIADLSLRQADLDEVFLTLTGRPAPASAEAEAEAPEGALR</sequence>
<reference evidence="12 13" key="1">
    <citation type="submission" date="2020-02" db="EMBL/GenBank/DDBJ databases">
        <title>Whole-genome analyses of novel actinobacteria.</title>
        <authorList>
            <person name="Sahin N."/>
            <person name="Tatar D."/>
        </authorList>
    </citation>
    <scope>NUCLEOTIDE SEQUENCE [LARGE SCALE GENOMIC DNA]</scope>
    <source>
        <strain evidence="12 13">SB3404</strain>
    </source>
</reference>
<proteinExistence type="inferred from homology"/>
<dbReference type="GO" id="GO:0008559">
    <property type="term" value="F:ABC-type xenobiotic transporter activity"/>
    <property type="evidence" value="ECO:0007669"/>
    <property type="project" value="UniProtKB-EC"/>
</dbReference>
<comment type="subcellular location">
    <subcellularLocation>
        <location evidence="1">Cell membrane</location>
        <topology evidence="1">Peripheral membrane protein</topology>
        <orientation evidence="1">Cytoplasmic side</orientation>
    </subcellularLocation>
</comment>
<evidence type="ECO:0000256" key="4">
    <source>
        <dbReference type="ARBA" id="ARBA00022475"/>
    </source>
</evidence>
<dbReference type="Pfam" id="PF00005">
    <property type="entry name" value="ABC_tran"/>
    <property type="match status" value="1"/>
</dbReference>
<dbReference type="PANTHER" id="PTHR42711">
    <property type="entry name" value="ABC TRANSPORTER ATP-BINDING PROTEIN"/>
    <property type="match status" value="1"/>
</dbReference>
<dbReference type="EC" id="7.6.2.2" evidence="2"/>
<keyword evidence="6 12" id="KW-0067">ATP-binding</keyword>
<evidence type="ECO:0000256" key="7">
    <source>
        <dbReference type="ARBA" id="ARBA00022967"/>
    </source>
</evidence>
<dbReference type="GO" id="GO:0043215">
    <property type="term" value="P:daunorubicin transport"/>
    <property type="evidence" value="ECO:0007669"/>
    <property type="project" value="InterPro"/>
</dbReference>
<dbReference type="GO" id="GO:0016887">
    <property type="term" value="F:ATP hydrolysis activity"/>
    <property type="evidence" value="ECO:0007669"/>
    <property type="project" value="InterPro"/>
</dbReference>
<evidence type="ECO:0000256" key="3">
    <source>
        <dbReference type="ARBA" id="ARBA00022448"/>
    </source>
</evidence>
<comment type="similarity">
    <text evidence="10">Belongs to the ABC transporter superfamily. Drug exporter-1 (DrugE1) (TC 3.A.1.105) family.</text>
</comment>
<evidence type="ECO:0000259" key="11">
    <source>
        <dbReference type="PROSITE" id="PS50893"/>
    </source>
</evidence>
<keyword evidence="13" id="KW-1185">Reference proteome</keyword>
<organism evidence="12 13">
    <name type="scientific">Streptomyces boncukensis</name>
    <dbReference type="NCBI Taxonomy" id="2711219"/>
    <lineage>
        <taxon>Bacteria</taxon>
        <taxon>Bacillati</taxon>
        <taxon>Actinomycetota</taxon>
        <taxon>Actinomycetes</taxon>
        <taxon>Kitasatosporales</taxon>
        <taxon>Streptomycetaceae</taxon>
        <taxon>Streptomyces</taxon>
    </lineage>
</organism>
<dbReference type="PROSITE" id="PS50893">
    <property type="entry name" value="ABC_TRANSPORTER_2"/>
    <property type="match status" value="1"/>
</dbReference>
<dbReference type="SUPFAM" id="SSF52540">
    <property type="entry name" value="P-loop containing nucleoside triphosphate hydrolases"/>
    <property type="match status" value="1"/>
</dbReference>
<dbReference type="Gene3D" id="3.40.50.300">
    <property type="entry name" value="P-loop containing nucleotide triphosphate hydrolases"/>
    <property type="match status" value="1"/>
</dbReference>
<keyword evidence="4" id="KW-1003">Cell membrane</keyword>
<dbReference type="GO" id="GO:0005524">
    <property type="term" value="F:ATP binding"/>
    <property type="evidence" value="ECO:0007669"/>
    <property type="project" value="UniProtKB-KW"/>
</dbReference>
<dbReference type="EMBL" id="JAAKZZ010000187">
    <property type="protein sequence ID" value="NGO70346.1"/>
    <property type="molecule type" value="Genomic_DNA"/>
</dbReference>
<keyword evidence="7" id="KW-1278">Translocase</keyword>
<dbReference type="InterPro" id="IPR027417">
    <property type="entry name" value="P-loop_NTPase"/>
</dbReference>
<evidence type="ECO:0000256" key="6">
    <source>
        <dbReference type="ARBA" id="ARBA00022840"/>
    </source>
</evidence>
<dbReference type="InterPro" id="IPR005894">
    <property type="entry name" value="DrrA"/>
</dbReference>
<protein>
    <recommendedName>
        <fullName evidence="2">ABC-type xenobiotic transporter</fullName>
        <ecNumber evidence="2">7.6.2.2</ecNumber>
    </recommendedName>
</protein>
<gene>
    <name evidence="12" type="ORF">G5C65_18720</name>
</gene>
<evidence type="ECO:0000256" key="9">
    <source>
        <dbReference type="ARBA" id="ARBA00023251"/>
    </source>
</evidence>
<name>A0A6G4WYI1_9ACTN</name>
<evidence type="ECO:0000256" key="8">
    <source>
        <dbReference type="ARBA" id="ARBA00023136"/>
    </source>
</evidence>
<dbReference type="FunFam" id="3.40.50.300:FF:000589">
    <property type="entry name" value="ABC transporter, ATP-binding subunit"/>
    <property type="match status" value="1"/>
</dbReference>
<dbReference type="InterPro" id="IPR050763">
    <property type="entry name" value="ABC_transporter_ATP-binding"/>
</dbReference>
<dbReference type="InterPro" id="IPR003593">
    <property type="entry name" value="AAA+_ATPase"/>
</dbReference>
<keyword evidence="3" id="KW-0813">Transport</keyword>
<dbReference type="PANTHER" id="PTHR42711:SF19">
    <property type="entry name" value="DOXORUBICIN RESISTANCE ATP-BINDING PROTEIN DRRA"/>
    <property type="match status" value="1"/>
</dbReference>